<dbReference type="STRING" id="57577.A0A2K3M4T4"/>
<evidence type="ECO:0000313" key="1">
    <source>
        <dbReference type="EMBL" id="PNX85801.1"/>
    </source>
</evidence>
<dbReference type="EMBL" id="ASHM01049632">
    <property type="protein sequence ID" value="PNX85801.1"/>
    <property type="molecule type" value="Genomic_DNA"/>
</dbReference>
<gene>
    <name evidence="1" type="ORF">L195_g041875</name>
</gene>
<organism evidence="1 2">
    <name type="scientific">Trifolium pratense</name>
    <name type="common">Red clover</name>
    <dbReference type="NCBI Taxonomy" id="57577"/>
    <lineage>
        <taxon>Eukaryota</taxon>
        <taxon>Viridiplantae</taxon>
        <taxon>Streptophyta</taxon>
        <taxon>Embryophyta</taxon>
        <taxon>Tracheophyta</taxon>
        <taxon>Spermatophyta</taxon>
        <taxon>Magnoliopsida</taxon>
        <taxon>eudicotyledons</taxon>
        <taxon>Gunneridae</taxon>
        <taxon>Pentapetalae</taxon>
        <taxon>rosids</taxon>
        <taxon>fabids</taxon>
        <taxon>Fabales</taxon>
        <taxon>Fabaceae</taxon>
        <taxon>Papilionoideae</taxon>
        <taxon>50 kb inversion clade</taxon>
        <taxon>NPAAA clade</taxon>
        <taxon>Hologalegina</taxon>
        <taxon>IRL clade</taxon>
        <taxon>Trifolieae</taxon>
        <taxon>Trifolium</taxon>
    </lineage>
</organism>
<comment type="caution">
    <text evidence="1">The sequence shown here is derived from an EMBL/GenBank/DDBJ whole genome shotgun (WGS) entry which is preliminary data.</text>
</comment>
<dbReference type="PANTHER" id="PTHR33116">
    <property type="entry name" value="REVERSE TRANSCRIPTASE ZINC-BINDING DOMAIN-CONTAINING PROTEIN-RELATED-RELATED"/>
    <property type="match status" value="1"/>
</dbReference>
<protein>
    <submittedName>
        <fullName evidence="1">Uncharacterized protein</fullName>
    </submittedName>
</protein>
<name>A0A2K3M4T4_TRIPR</name>
<evidence type="ECO:0000313" key="2">
    <source>
        <dbReference type="Proteomes" id="UP000236291"/>
    </source>
</evidence>
<dbReference type="Proteomes" id="UP000236291">
    <property type="component" value="Unassembled WGS sequence"/>
</dbReference>
<dbReference type="PANTHER" id="PTHR33116:SF66">
    <property type="entry name" value="REVERSE TRANSCRIPTASE ZINC-BINDING DOMAIN-CONTAINING PROTEIN"/>
    <property type="match status" value="1"/>
</dbReference>
<proteinExistence type="predicted"/>
<reference evidence="1 2" key="1">
    <citation type="journal article" date="2014" name="Am. J. Bot.">
        <title>Genome assembly and annotation for red clover (Trifolium pratense; Fabaceae).</title>
        <authorList>
            <person name="Istvanek J."/>
            <person name="Jaros M."/>
            <person name="Krenek A."/>
            <person name="Repkova J."/>
        </authorList>
    </citation>
    <scope>NUCLEOTIDE SEQUENCE [LARGE SCALE GENOMIC DNA]</scope>
    <source>
        <strain evidence="2">cv. Tatra</strain>
        <tissue evidence="1">Young leaves</tissue>
    </source>
</reference>
<sequence length="113" mass="12909">MAKIKDFSQSTGLHVNHSKCKIFYGGVEDRIKDSIRKVTSFAEGYLPFRYHGIPLTSKKLSIHHYMSLVDRIGERIRILSAKLLSHADRLHLIASVAFVVANYRMQCLPLPKK</sequence>
<reference evidence="1 2" key="2">
    <citation type="journal article" date="2017" name="Front. Plant Sci.">
        <title>Gene Classification and Mining of Molecular Markers Useful in Red Clover (Trifolium pratense) Breeding.</title>
        <authorList>
            <person name="Istvanek J."/>
            <person name="Dluhosova J."/>
            <person name="Dluhos P."/>
            <person name="Patkova L."/>
            <person name="Nedelnik J."/>
            <person name="Repkova J."/>
        </authorList>
    </citation>
    <scope>NUCLEOTIDE SEQUENCE [LARGE SCALE GENOMIC DNA]</scope>
    <source>
        <strain evidence="2">cv. Tatra</strain>
        <tissue evidence="1">Young leaves</tissue>
    </source>
</reference>
<feature type="non-terminal residue" evidence="1">
    <location>
        <position position="113"/>
    </location>
</feature>
<dbReference type="AlphaFoldDB" id="A0A2K3M4T4"/>
<accession>A0A2K3M4T4</accession>